<dbReference type="Pfam" id="PF12006">
    <property type="entry name" value="DUF3500"/>
    <property type="match status" value="1"/>
</dbReference>
<sequence length="357" mass="38822">MKPSSKSLIPVLCAAALVLPAFSEVAEAPAKPAPAEAKPAAGIPMAPDMARSAKAFLALLKPEQLQKATYPMDADERLNWHFIPKPRNGIPFKDLDEAQKKAALELLHAALSDKGMAKAETIMSLEAVLAGIENNPKLRDAGLYCVTVFGTPGDSKGWAWRFEGHHISVNMTLGGGKVAITPTFMGSNPGEVRVEGPKKGTRALAGEEDKARQLAAALAEAGKPVVFDPKPPSEILTAAEREVKHLEAVGVQASDMTEAQELVLQQLLGEYIDRYRPEIAAAEWKEIRDAGLEKVRFGWAGGLKPGEAFYYRIQGPTFLIETANIQNNANHMHTTWRDFKGDFGRDLLAEHYKGHEE</sequence>
<dbReference type="PANTHER" id="PTHR37489">
    <property type="entry name" value="DUF3500 DOMAIN-CONTAINING PROTEIN"/>
    <property type="match status" value="1"/>
</dbReference>
<name>A0A975G7B5_9BACT</name>
<gene>
    <name evidence="2" type="ORF">KBB96_14620</name>
</gene>
<feature type="signal peptide" evidence="1">
    <location>
        <begin position="1"/>
        <end position="23"/>
    </location>
</feature>
<evidence type="ECO:0000256" key="1">
    <source>
        <dbReference type="SAM" id="SignalP"/>
    </source>
</evidence>
<feature type="chain" id="PRO_5037906671" evidence="1">
    <location>
        <begin position="24"/>
        <end position="357"/>
    </location>
</feature>
<reference evidence="2" key="1">
    <citation type="submission" date="2021-04" db="EMBL/GenBank/DDBJ databases">
        <title>Luteolibacter sp. 32A isolated from the skin of an Anderson's salamander (Ambystoma andersonii).</title>
        <authorList>
            <person name="Spergser J."/>
            <person name="Busse H.-J."/>
        </authorList>
    </citation>
    <scope>NUCLEOTIDE SEQUENCE</scope>
    <source>
        <strain evidence="2">32A</strain>
    </source>
</reference>
<protein>
    <submittedName>
        <fullName evidence="2">DUF3500 domain-containing protein</fullName>
    </submittedName>
</protein>
<dbReference type="RefSeq" id="WP_211630185.1">
    <property type="nucleotide sequence ID" value="NZ_CP073100.1"/>
</dbReference>
<accession>A0A975G7B5</accession>
<dbReference type="EMBL" id="CP073100">
    <property type="protein sequence ID" value="QUE50096.1"/>
    <property type="molecule type" value="Genomic_DNA"/>
</dbReference>
<dbReference type="KEGG" id="lamb:KBB96_14620"/>
<dbReference type="Proteomes" id="UP000676169">
    <property type="component" value="Chromosome"/>
</dbReference>
<dbReference type="AlphaFoldDB" id="A0A975G7B5"/>
<organism evidence="2 3">
    <name type="scientific">Luteolibacter ambystomatis</name>
    <dbReference type="NCBI Taxonomy" id="2824561"/>
    <lineage>
        <taxon>Bacteria</taxon>
        <taxon>Pseudomonadati</taxon>
        <taxon>Verrucomicrobiota</taxon>
        <taxon>Verrucomicrobiia</taxon>
        <taxon>Verrucomicrobiales</taxon>
        <taxon>Verrucomicrobiaceae</taxon>
        <taxon>Luteolibacter</taxon>
    </lineage>
</organism>
<keyword evidence="3" id="KW-1185">Reference proteome</keyword>
<dbReference type="PANTHER" id="PTHR37489:SF1">
    <property type="entry name" value="DUF3500 DOMAIN-CONTAINING PROTEIN"/>
    <property type="match status" value="1"/>
</dbReference>
<keyword evidence="1" id="KW-0732">Signal</keyword>
<dbReference type="InterPro" id="IPR021889">
    <property type="entry name" value="DUF3500"/>
</dbReference>
<evidence type="ECO:0000313" key="2">
    <source>
        <dbReference type="EMBL" id="QUE50096.1"/>
    </source>
</evidence>
<proteinExistence type="predicted"/>
<evidence type="ECO:0000313" key="3">
    <source>
        <dbReference type="Proteomes" id="UP000676169"/>
    </source>
</evidence>